<feature type="non-terminal residue" evidence="1">
    <location>
        <position position="1"/>
    </location>
</feature>
<sequence>LAGCPLLTTTGLSGLVQLQELEELELTNCPGATPELFKYFSQHLPCCMVIE</sequence>
<dbReference type="InterPro" id="IPR032675">
    <property type="entry name" value="LRR_dom_sf"/>
</dbReference>
<protein>
    <submittedName>
        <fullName evidence="1">F-box/LRR-repeat protein 16</fullName>
    </submittedName>
</protein>
<evidence type="ECO:0000313" key="1">
    <source>
        <dbReference type="EMBL" id="KFP43078.1"/>
    </source>
</evidence>
<dbReference type="EMBL" id="KK755313">
    <property type="protein sequence ID" value="KFP43078.1"/>
    <property type="molecule type" value="Genomic_DNA"/>
</dbReference>
<name>A0A091KUA4_9AVES</name>
<dbReference type="AlphaFoldDB" id="A0A091KUA4"/>
<dbReference type="Gene3D" id="3.80.10.10">
    <property type="entry name" value="Ribonuclease Inhibitor"/>
    <property type="match status" value="1"/>
</dbReference>
<dbReference type="Proteomes" id="UP000053330">
    <property type="component" value="Unassembled WGS sequence"/>
</dbReference>
<dbReference type="SUPFAM" id="SSF52047">
    <property type="entry name" value="RNI-like"/>
    <property type="match status" value="1"/>
</dbReference>
<accession>A0A091KUA4</accession>
<evidence type="ECO:0000313" key="2">
    <source>
        <dbReference type="Proteomes" id="UP000053330"/>
    </source>
</evidence>
<keyword evidence="2" id="KW-1185">Reference proteome</keyword>
<feature type="non-terminal residue" evidence="1">
    <location>
        <position position="51"/>
    </location>
</feature>
<organism evidence="1 2">
    <name type="scientific">Chlamydotis macqueenii</name>
    <name type="common">Macqueen's bustard</name>
    <dbReference type="NCBI Taxonomy" id="187382"/>
    <lineage>
        <taxon>Eukaryota</taxon>
        <taxon>Metazoa</taxon>
        <taxon>Chordata</taxon>
        <taxon>Craniata</taxon>
        <taxon>Vertebrata</taxon>
        <taxon>Euteleostomi</taxon>
        <taxon>Archelosauria</taxon>
        <taxon>Archosauria</taxon>
        <taxon>Dinosauria</taxon>
        <taxon>Saurischia</taxon>
        <taxon>Theropoda</taxon>
        <taxon>Coelurosauria</taxon>
        <taxon>Aves</taxon>
        <taxon>Neognathae</taxon>
        <taxon>Neoaves</taxon>
        <taxon>Otidimorphae</taxon>
        <taxon>Otidiformes</taxon>
        <taxon>Otididae</taxon>
        <taxon>Chlamydotis</taxon>
    </lineage>
</organism>
<reference evidence="1 2" key="1">
    <citation type="submission" date="2014-04" db="EMBL/GenBank/DDBJ databases">
        <title>Genome evolution of avian class.</title>
        <authorList>
            <person name="Zhang G."/>
            <person name="Li C."/>
        </authorList>
    </citation>
    <scope>NUCLEOTIDE SEQUENCE [LARGE SCALE GENOMIC DNA]</scope>
    <source>
        <strain evidence="1">BGI_N324</strain>
    </source>
</reference>
<gene>
    <name evidence="1" type="ORF">N324_01761</name>
</gene>
<proteinExistence type="predicted"/>